<reference evidence="2 3" key="1">
    <citation type="submission" date="2016-02" db="EMBL/GenBank/DDBJ databases">
        <title>Genome analysis of coral dinoflagellate symbionts highlights evolutionary adaptations to a symbiotic lifestyle.</title>
        <authorList>
            <person name="Aranda M."/>
            <person name="Li Y."/>
            <person name="Liew Y.J."/>
            <person name="Baumgarten S."/>
            <person name="Simakov O."/>
            <person name="Wilson M."/>
            <person name="Piel J."/>
            <person name="Ashoor H."/>
            <person name="Bougouffa S."/>
            <person name="Bajic V.B."/>
            <person name="Ryu T."/>
            <person name="Ravasi T."/>
            <person name="Bayer T."/>
            <person name="Micklem G."/>
            <person name="Kim H."/>
            <person name="Bhak J."/>
            <person name="Lajeunesse T.C."/>
            <person name="Voolstra C.R."/>
        </authorList>
    </citation>
    <scope>NUCLEOTIDE SEQUENCE [LARGE SCALE GENOMIC DNA]</scope>
    <source>
        <strain evidence="2 3">CCMP2467</strain>
    </source>
</reference>
<proteinExistence type="predicted"/>
<dbReference type="EMBL" id="LSRX01004071">
    <property type="protein sequence ID" value="OLP74233.1"/>
    <property type="molecule type" value="Genomic_DNA"/>
</dbReference>
<accession>A0A1Q9BU59</accession>
<dbReference type="Proteomes" id="UP000186817">
    <property type="component" value="Unassembled WGS sequence"/>
</dbReference>
<evidence type="ECO:0000256" key="1">
    <source>
        <dbReference type="SAM" id="MobiDB-lite"/>
    </source>
</evidence>
<protein>
    <recommendedName>
        <fullName evidence="4">DDE-1 domain-containing protein</fullName>
    </recommendedName>
</protein>
<organism evidence="2 3">
    <name type="scientific">Symbiodinium microadriaticum</name>
    <name type="common">Dinoflagellate</name>
    <name type="synonym">Zooxanthella microadriatica</name>
    <dbReference type="NCBI Taxonomy" id="2951"/>
    <lineage>
        <taxon>Eukaryota</taxon>
        <taxon>Sar</taxon>
        <taxon>Alveolata</taxon>
        <taxon>Dinophyceae</taxon>
        <taxon>Suessiales</taxon>
        <taxon>Symbiodiniaceae</taxon>
        <taxon>Symbiodinium</taxon>
    </lineage>
</organism>
<comment type="caution">
    <text evidence="2">The sequence shown here is derived from an EMBL/GenBank/DDBJ whole genome shotgun (WGS) entry which is preliminary data.</text>
</comment>
<evidence type="ECO:0000313" key="3">
    <source>
        <dbReference type="Proteomes" id="UP000186817"/>
    </source>
</evidence>
<evidence type="ECO:0008006" key="4">
    <source>
        <dbReference type="Google" id="ProtNLM"/>
    </source>
</evidence>
<gene>
    <name evidence="2" type="ORF">AK812_SmicGene46293</name>
</gene>
<name>A0A1Q9BU59_SYMMI</name>
<keyword evidence="3" id="KW-1185">Reference proteome</keyword>
<feature type="region of interest" description="Disordered" evidence="1">
    <location>
        <begin position="67"/>
        <end position="101"/>
    </location>
</feature>
<sequence length="393" mass="42730">MRRHTSQVLAQELQELKRRRAESKARSRALAQQEKNMKKSGNPGGVAAPVVPPVPAAAVVAVEGNDEPHHDAAVPDAEAAGERASGSGLAEERAPGAGALVNRNRQINNLARRYKRAAADETRSSPLNVRSRHSCANSTRCLTVYILGGKSSALAVDFMLGRGQRDSRARASKWGGSVLQSSTEVVQRFTADIEEAYARAPASAVIGLLQDPVLHFEMNDLLCAHKYVMEHNLCEWISCQNVQQGVAPSREHVLAQATAYFQWLNFAIGEAPPGREPLILNMDETSICRHVGGLRGTIVQVSPGRPIPKDSASLADRRSYISYLACIAHEADVQPRLPQVLLGNEHQFTKELLRSLAGKAQPNISIWRQQSAWNSHATMSPGPNGAMGAWWPC</sequence>
<dbReference type="AlphaFoldDB" id="A0A1Q9BU59"/>
<dbReference type="OrthoDB" id="423977at2759"/>
<evidence type="ECO:0000313" key="2">
    <source>
        <dbReference type="EMBL" id="OLP74233.1"/>
    </source>
</evidence>
<feature type="region of interest" description="Disordered" evidence="1">
    <location>
        <begin position="17"/>
        <end position="50"/>
    </location>
</feature>